<evidence type="ECO:0000313" key="2">
    <source>
        <dbReference type="EMBL" id="NIJ18040.1"/>
    </source>
</evidence>
<dbReference type="AlphaFoldDB" id="A0A846MBP1"/>
<proteinExistence type="predicted"/>
<evidence type="ECO:0000259" key="1">
    <source>
        <dbReference type="Pfam" id="PF01494"/>
    </source>
</evidence>
<dbReference type="EMBL" id="JAASQR010000004">
    <property type="protein sequence ID" value="NIJ18040.1"/>
    <property type="molecule type" value="Genomic_DNA"/>
</dbReference>
<accession>A0A846MBP1</accession>
<comment type="caution">
    <text evidence="2">The sequence shown here is derived from an EMBL/GenBank/DDBJ whole genome shotgun (WGS) entry which is preliminary data.</text>
</comment>
<name>A0A846MBP1_9SPHN</name>
<dbReference type="PRINTS" id="PR00368">
    <property type="entry name" value="FADPNR"/>
</dbReference>
<gene>
    <name evidence="2" type="ORF">FHS54_003040</name>
</gene>
<dbReference type="GO" id="GO:0071949">
    <property type="term" value="F:FAD binding"/>
    <property type="evidence" value="ECO:0007669"/>
    <property type="project" value="InterPro"/>
</dbReference>
<dbReference type="Gene3D" id="3.50.50.60">
    <property type="entry name" value="FAD/NAD(P)-binding domain"/>
    <property type="match status" value="1"/>
</dbReference>
<dbReference type="RefSeq" id="WP_167304934.1">
    <property type="nucleotide sequence ID" value="NZ_JAASQR010000004.1"/>
</dbReference>
<dbReference type="InterPro" id="IPR036188">
    <property type="entry name" value="FAD/NAD-bd_sf"/>
</dbReference>
<dbReference type="PANTHER" id="PTHR42685:SF22">
    <property type="entry name" value="CONDITIONED MEDIUM FACTOR RECEPTOR 1"/>
    <property type="match status" value="1"/>
</dbReference>
<dbReference type="Proteomes" id="UP000576821">
    <property type="component" value="Unassembled WGS sequence"/>
</dbReference>
<dbReference type="SUPFAM" id="SSF51905">
    <property type="entry name" value="FAD/NAD(P)-binding domain"/>
    <property type="match status" value="1"/>
</dbReference>
<organism evidence="2 3">
    <name type="scientific">Sphingobium vermicomposti</name>
    <dbReference type="NCBI Taxonomy" id="529005"/>
    <lineage>
        <taxon>Bacteria</taxon>
        <taxon>Pseudomonadati</taxon>
        <taxon>Pseudomonadota</taxon>
        <taxon>Alphaproteobacteria</taxon>
        <taxon>Sphingomonadales</taxon>
        <taxon>Sphingomonadaceae</taxon>
        <taxon>Sphingobium</taxon>
    </lineage>
</organism>
<protein>
    <submittedName>
        <fullName evidence="2">Flavin-dependent dehydrogenase</fullName>
    </submittedName>
</protein>
<dbReference type="PRINTS" id="PR00411">
    <property type="entry name" value="PNDRDTASEI"/>
</dbReference>
<sequence>MPVPALIIGGGPAGSAAAITLARAGLKPRLVERHMVPPRGVCGGFLGWDALTALKDLGIDPWALGARPITRFRLIARDRTVMADLPAKAAGLSRKTLDSALIDAAIAAGADVTRGQAARAIDPLARTVRLDDGEIIAANAIFLATGKHEMRGLARQFTHSSVGLRASLPPSPARSEALAGLVELHLFDHGYAGLLLQEDGSTNLCLSISSDRLSRAGGIAPLLAELMSEAPALAARMDDAGPPHFEAIAGVPYGWRARESDDGIFRIGDQAAVIASLAGDGIAIALTSGASAARAMLDGGGGAAPGWQRSMNRQCRRPLSIAEMLRHGAALPLPRRAMMALVRRVPQLGTRAAALTRIVRG</sequence>
<dbReference type="InterPro" id="IPR002938">
    <property type="entry name" value="FAD-bd"/>
</dbReference>
<dbReference type="InterPro" id="IPR050407">
    <property type="entry name" value="Geranylgeranyl_reductase"/>
</dbReference>
<keyword evidence="3" id="KW-1185">Reference proteome</keyword>
<reference evidence="2 3" key="1">
    <citation type="submission" date="2020-03" db="EMBL/GenBank/DDBJ databases">
        <title>Genomic Encyclopedia of Type Strains, Phase IV (KMG-IV): sequencing the most valuable type-strain genomes for metagenomic binning, comparative biology and taxonomic classification.</title>
        <authorList>
            <person name="Goeker M."/>
        </authorList>
    </citation>
    <scope>NUCLEOTIDE SEQUENCE [LARGE SCALE GENOMIC DNA]</scope>
    <source>
        <strain evidence="2 3">DSM 21299</strain>
    </source>
</reference>
<evidence type="ECO:0000313" key="3">
    <source>
        <dbReference type="Proteomes" id="UP000576821"/>
    </source>
</evidence>
<dbReference type="PANTHER" id="PTHR42685">
    <property type="entry name" value="GERANYLGERANYL DIPHOSPHATE REDUCTASE"/>
    <property type="match status" value="1"/>
</dbReference>
<feature type="domain" description="FAD-binding" evidence="1">
    <location>
        <begin position="3"/>
        <end position="120"/>
    </location>
</feature>
<dbReference type="Pfam" id="PF01494">
    <property type="entry name" value="FAD_binding_3"/>
    <property type="match status" value="1"/>
</dbReference>